<reference evidence="1" key="1">
    <citation type="submission" date="2021-02" db="EMBL/GenBank/DDBJ databases">
        <authorList>
            <consortium name="DOE Joint Genome Institute"/>
            <person name="Ahrendt S."/>
            <person name="Looney B.P."/>
            <person name="Miyauchi S."/>
            <person name="Morin E."/>
            <person name="Drula E."/>
            <person name="Courty P.E."/>
            <person name="Chicoki N."/>
            <person name="Fauchery L."/>
            <person name="Kohler A."/>
            <person name="Kuo A."/>
            <person name="Labutti K."/>
            <person name="Pangilinan J."/>
            <person name="Lipzen A."/>
            <person name="Riley R."/>
            <person name="Andreopoulos W."/>
            <person name="He G."/>
            <person name="Johnson J."/>
            <person name="Barry K.W."/>
            <person name="Grigoriev I.V."/>
            <person name="Nagy L."/>
            <person name="Hibbett D."/>
            <person name="Henrissat B."/>
            <person name="Matheny P.B."/>
            <person name="Labbe J."/>
            <person name="Martin F."/>
        </authorList>
    </citation>
    <scope>NUCLEOTIDE SEQUENCE</scope>
    <source>
        <strain evidence="1">FP105234-sp</strain>
    </source>
</reference>
<proteinExistence type="predicted"/>
<organism evidence="1 2">
    <name type="scientific">Auriscalpium vulgare</name>
    <dbReference type="NCBI Taxonomy" id="40419"/>
    <lineage>
        <taxon>Eukaryota</taxon>
        <taxon>Fungi</taxon>
        <taxon>Dikarya</taxon>
        <taxon>Basidiomycota</taxon>
        <taxon>Agaricomycotina</taxon>
        <taxon>Agaricomycetes</taxon>
        <taxon>Russulales</taxon>
        <taxon>Auriscalpiaceae</taxon>
        <taxon>Auriscalpium</taxon>
    </lineage>
</organism>
<reference evidence="1" key="2">
    <citation type="journal article" date="2022" name="New Phytol.">
        <title>Evolutionary transition to the ectomycorrhizal habit in the genomes of a hyperdiverse lineage of mushroom-forming fungi.</title>
        <authorList>
            <person name="Looney B."/>
            <person name="Miyauchi S."/>
            <person name="Morin E."/>
            <person name="Drula E."/>
            <person name="Courty P.E."/>
            <person name="Kohler A."/>
            <person name="Kuo A."/>
            <person name="LaButti K."/>
            <person name="Pangilinan J."/>
            <person name="Lipzen A."/>
            <person name="Riley R."/>
            <person name="Andreopoulos W."/>
            <person name="He G."/>
            <person name="Johnson J."/>
            <person name="Nolan M."/>
            <person name="Tritt A."/>
            <person name="Barry K.W."/>
            <person name="Grigoriev I.V."/>
            <person name="Nagy L.G."/>
            <person name="Hibbett D."/>
            <person name="Henrissat B."/>
            <person name="Matheny P.B."/>
            <person name="Labbe J."/>
            <person name="Martin F.M."/>
        </authorList>
    </citation>
    <scope>NUCLEOTIDE SEQUENCE</scope>
    <source>
        <strain evidence="1">FP105234-sp</strain>
    </source>
</reference>
<evidence type="ECO:0000313" key="1">
    <source>
        <dbReference type="EMBL" id="KAI0042713.1"/>
    </source>
</evidence>
<name>A0ACB8RGS9_9AGAM</name>
<keyword evidence="1" id="KW-0378">Hydrolase</keyword>
<protein>
    <submittedName>
        <fullName evidence="1">P-loop containing nucleoside triphosphate hydrolase protein</fullName>
    </submittedName>
</protein>
<sequence>MRRSHLVQNILNPKKVECLWFSSSEVVEVAEWVDRLKAQFVAVAVALSSRGQVVAIAFATPTEVAHISWDVANSTQRPLDRSCVQNIFRAPRKTFVAFDMAHIILLLRETFGCQLTGVDLSTLGQPDDGHPQSPGSFIASSLSGGIQQRDVHNIWERLRTDEEKYLKLAYQAWITAIGAKASRKLLPSAIRLSSAIVPDNLASILGSLVQSTWLLREHVKLENDGEITEAKWNEKGEITLFNARYKSRVRKSRNTTIELMMEDGFRLVGKAVTVREKITILEPLDGDQFAQPGARIEEVTVLGREEATSSERARDVLLRRLLQGDFKLQDSNFICRIWDPSTQVPNAPTLPTLAAPLSRQGLNNSQYRVVNAMLSSHPRDSLVIVHGPPGTGKTTTIARAAREWVAQGESVWITAQKNVAVKNIATSLVKLGVDFRLLVSPEFYYGWHEHLYYDAIRDRTIVTEILSSDPVAIRELLGSVYVILCPISMLSNPVLDNCGAYQIHPVKNLVVDEASQIQAFEYLPVFHKMRDTLQKACFFGDPKQLPPYGHEFAQLQSVFDVRHLKKSSYLLDTQYRMPARLGQFLSDHVYEKKLISHRKDSSTGCVTFVDVASGQEEQEGTSWKVRLR</sequence>
<keyword evidence="2" id="KW-1185">Reference proteome</keyword>
<evidence type="ECO:0000313" key="2">
    <source>
        <dbReference type="Proteomes" id="UP000814033"/>
    </source>
</evidence>
<dbReference type="EMBL" id="MU276051">
    <property type="protein sequence ID" value="KAI0042713.1"/>
    <property type="molecule type" value="Genomic_DNA"/>
</dbReference>
<accession>A0ACB8RGS9</accession>
<gene>
    <name evidence="1" type="ORF">FA95DRAFT_538720</name>
</gene>
<dbReference type="Proteomes" id="UP000814033">
    <property type="component" value="Unassembled WGS sequence"/>
</dbReference>
<comment type="caution">
    <text evidence="1">The sequence shown here is derived from an EMBL/GenBank/DDBJ whole genome shotgun (WGS) entry which is preliminary data.</text>
</comment>